<evidence type="ECO:0000313" key="2">
    <source>
        <dbReference type="Proteomes" id="UP000181870"/>
    </source>
</evidence>
<protein>
    <submittedName>
        <fullName evidence="1">Uncharacterized protein</fullName>
    </submittedName>
</protein>
<dbReference type="Proteomes" id="UP000181870">
    <property type="component" value="Unassembled WGS sequence"/>
</dbReference>
<gene>
    <name evidence="1" type="ORF">SAMN05192582_100184</name>
</gene>
<name>A0A1G7ZI47_BACOV</name>
<accession>A0A1G7ZI47</accession>
<organism evidence="1 2">
    <name type="scientific">Bacteroides ovatus</name>
    <dbReference type="NCBI Taxonomy" id="28116"/>
    <lineage>
        <taxon>Bacteria</taxon>
        <taxon>Pseudomonadati</taxon>
        <taxon>Bacteroidota</taxon>
        <taxon>Bacteroidia</taxon>
        <taxon>Bacteroidales</taxon>
        <taxon>Bacteroidaceae</taxon>
        <taxon>Bacteroides</taxon>
    </lineage>
</organism>
<evidence type="ECO:0000313" key="1">
    <source>
        <dbReference type="EMBL" id="SDH08285.1"/>
    </source>
</evidence>
<dbReference type="EMBL" id="FNDO01000001">
    <property type="protein sequence ID" value="SDH08285.1"/>
    <property type="molecule type" value="Genomic_DNA"/>
</dbReference>
<dbReference type="AlphaFoldDB" id="A0A1G7ZI47"/>
<sequence>MQKLLYLLSVTSLFSLDVYQTPPFHACLMISYIGTHIFRISFDSPDIKPFATMTIFKFHSSTPFGLFMGFQ</sequence>
<reference evidence="1 2" key="1">
    <citation type="submission" date="2016-10" db="EMBL/GenBank/DDBJ databases">
        <authorList>
            <person name="de Groot N.N."/>
        </authorList>
    </citation>
    <scope>NUCLEOTIDE SEQUENCE [LARGE SCALE GENOMIC DNA]</scope>
    <source>
        <strain evidence="1 2">NLAE-zl-C57</strain>
    </source>
</reference>
<proteinExistence type="predicted"/>